<dbReference type="Pfam" id="PF00615">
    <property type="entry name" value="RGS"/>
    <property type="match status" value="1"/>
</dbReference>
<dbReference type="Proteomes" id="UP001146793">
    <property type="component" value="Unassembled WGS sequence"/>
</dbReference>
<evidence type="ECO:0000256" key="1">
    <source>
        <dbReference type="SAM" id="MobiDB-lite"/>
    </source>
</evidence>
<gene>
    <name evidence="4" type="ORF">M0812_29730</name>
</gene>
<comment type="caution">
    <text evidence="4">The sequence shown here is derived from an EMBL/GenBank/DDBJ whole genome shotgun (WGS) entry which is preliminary data.</text>
</comment>
<dbReference type="InterPro" id="IPR044926">
    <property type="entry name" value="RGS_subdomain_2"/>
</dbReference>
<dbReference type="PRINTS" id="PR01301">
    <property type="entry name" value="RGSPROTEIN"/>
</dbReference>
<feature type="transmembrane region" description="Helical" evidence="2">
    <location>
        <begin position="60"/>
        <end position="80"/>
    </location>
</feature>
<feature type="transmembrane region" description="Helical" evidence="2">
    <location>
        <begin position="165"/>
        <end position="184"/>
    </location>
</feature>
<dbReference type="PANTHER" id="PTHR10845">
    <property type="entry name" value="REGULATOR OF G PROTEIN SIGNALING"/>
    <property type="match status" value="1"/>
</dbReference>
<keyword evidence="2" id="KW-0812">Transmembrane</keyword>
<evidence type="ECO:0000256" key="2">
    <source>
        <dbReference type="SAM" id="Phobius"/>
    </source>
</evidence>
<dbReference type="AlphaFoldDB" id="A0AAV7Y9C3"/>
<feature type="region of interest" description="Disordered" evidence="1">
    <location>
        <begin position="371"/>
        <end position="415"/>
    </location>
</feature>
<feature type="transmembrane region" description="Helical" evidence="2">
    <location>
        <begin position="133"/>
        <end position="153"/>
    </location>
</feature>
<reference evidence="4" key="1">
    <citation type="submission" date="2022-08" db="EMBL/GenBank/DDBJ databases">
        <title>Novel sulphate-reducing endosymbionts in the free-living metamonad Anaeramoeba.</title>
        <authorList>
            <person name="Jerlstrom-Hultqvist J."/>
            <person name="Cepicka I."/>
            <person name="Gallot-Lavallee L."/>
            <person name="Salas-Leiva D."/>
            <person name="Curtis B.A."/>
            <person name="Zahonova K."/>
            <person name="Pipaliya S."/>
            <person name="Dacks J."/>
            <person name="Roger A.J."/>
        </authorList>
    </citation>
    <scope>NUCLEOTIDE SEQUENCE</scope>
    <source>
        <strain evidence="4">Busselton2</strain>
    </source>
</reference>
<dbReference type="Gene3D" id="1.10.167.10">
    <property type="entry name" value="Regulator of G-protein Signalling 4, domain 2"/>
    <property type="match status" value="1"/>
</dbReference>
<evidence type="ECO:0000313" key="4">
    <source>
        <dbReference type="EMBL" id="KAJ3424098.1"/>
    </source>
</evidence>
<dbReference type="EMBL" id="JANTQA010000075">
    <property type="protein sequence ID" value="KAJ3424098.1"/>
    <property type="molecule type" value="Genomic_DNA"/>
</dbReference>
<protein>
    <submittedName>
        <fullName evidence="4">Regulator of g protein signaling</fullName>
    </submittedName>
</protein>
<dbReference type="SUPFAM" id="SSF48097">
    <property type="entry name" value="Regulator of G-protein signaling, RGS"/>
    <property type="match status" value="1"/>
</dbReference>
<dbReference type="InterPro" id="IPR016137">
    <property type="entry name" value="RGS"/>
</dbReference>
<dbReference type="CDD" id="cd07440">
    <property type="entry name" value="RGS"/>
    <property type="match status" value="1"/>
</dbReference>
<feature type="compositionally biased region" description="Low complexity" evidence="1">
    <location>
        <begin position="388"/>
        <end position="401"/>
    </location>
</feature>
<evidence type="ECO:0000313" key="5">
    <source>
        <dbReference type="Proteomes" id="UP001146793"/>
    </source>
</evidence>
<feature type="compositionally biased region" description="Polar residues" evidence="1">
    <location>
        <begin position="406"/>
        <end position="415"/>
    </location>
</feature>
<keyword evidence="2" id="KW-0472">Membrane</keyword>
<feature type="transmembrane region" description="Helical" evidence="2">
    <location>
        <begin position="100"/>
        <end position="121"/>
    </location>
</feature>
<dbReference type="SMART" id="SM00315">
    <property type="entry name" value="RGS"/>
    <property type="match status" value="1"/>
</dbReference>
<proteinExistence type="predicted"/>
<evidence type="ECO:0000259" key="3">
    <source>
        <dbReference type="PROSITE" id="PS50132"/>
    </source>
</evidence>
<dbReference type="PROSITE" id="PS50132">
    <property type="entry name" value="RGS"/>
    <property type="match status" value="1"/>
</dbReference>
<feature type="region of interest" description="Disordered" evidence="1">
    <location>
        <begin position="1"/>
        <end position="22"/>
    </location>
</feature>
<dbReference type="InterPro" id="IPR036305">
    <property type="entry name" value="RGS_sf"/>
</dbReference>
<accession>A0AAV7Y9C3</accession>
<organism evidence="4 5">
    <name type="scientific">Anaeramoeba flamelloides</name>
    <dbReference type="NCBI Taxonomy" id="1746091"/>
    <lineage>
        <taxon>Eukaryota</taxon>
        <taxon>Metamonada</taxon>
        <taxon>Anaeramoebidae</taxon>
        <taxon>Anaeramoeba</taxon>
    </lineage>
</organism>
<keyword evidence="2" id="KW-1133">Transmembrane helix</keyword>
<feature type="domain" description="RGS" evidence="3">
    <location>
        <begin position="218"/>
        <end position="342"/>
    </location>
</feature>
<name>A0AAV7Y9C3_9EUKA</name>
<dbReference type="PANTHER" id="PTHR10845:SF192">
    <property type="entry name" value="DOUBLE HIT, ISOFORM B"/>
    <property type="match status" value="1"/>
</dbReference>
<sequence length="415" mass="49026">MYLQIKTKSHGSKSSNANTTDKNEYDAEADDYLDTLNLDVKVKEVEKQFFRKKSRISDKFISKALTFLFLLFHLIFYFMVYVGKLKDKDDCIKITYSLPMVLLSFIVYLIVLLLLILTFLIRNIKDNHKIKNEINMTIIFIILIIFFLYFPMMSEKINYHPRWPALIYTPIQYLIIYAYPIYWAKQFEKNKNKINKDDDDVNNNDKNSKLKNNSTFSKFLNIIEDPEKVNYWMIYSKKSYSVENILFYRTCKSFQSFNNNTNKKKKKKLKMMKSILNNFILEKSPLAINISSNVRKEIIKNHKEDEAISNDIFDDALKEIINLMFTDTWPQFLDSNIYVEMVMKVEQINPGKYLNDQDSNKDEDLLIKQNKIDDDDDDESDINMTNLNSKSKSNSKNSISSEKQDILNNFSDSSN</sequence>